<evidence type="ECO:0000256" key="6">
    <source>
        <dbReference type="RuleBase" id="RU000461"/>
    </source>
</evidence>
<dbReference type="SUPFAM" id="SSF48264">
    <property type="entry name" value="Cytochrome P450"/>
    <property type="match status" value="1"/>
</dbReference>
<dbReference type="PANTHER" id="PTHR24305:SF166">
    <property type="entry name" value="CYTOCHROME P450 12A4, MITOCHONDRIAL-RELATED"/>
    <property type="match status" value="1"/>
</dbReference>
<dbReference type="Proteomes" id="UP000262825">
    <property type="component" value="Unassembled WGS sequence"/>
</dbReference>
<dbReference type="GO" id="GO:0005506">
    <property type="term" value="F:iron ion binding"/>
    <property type="evidence" value="ECO:0007669"/>
    <property type="project" value="InterPro"/>
</dbReference>
<dbReference type="AlphaFoldDB" id="A0A376B6I0"/>
<protein>
    <recommendedName>
        <fullName evidence="9">Cytochrome P450</fullName>
    </recommendedName>
</protein>
<evidence type="ECO:0000313" key="8">
    <source>
        <dbReference type="Proteomes" id="UP000262825"/>
    </source>
</evidence>
<organism evidence="7 8">
    <name type="scientific">Saccharomycodes ludwigii</name>
    <dbReference type="NCBI Taxonomy" id="36035"/>
    <lineage>
        <taxon>Eukaryota</taxon>
        <taxon>Fungi</taxon>
        <taxon>Dikarya</taxon>
        <taxon>Ascomycota</taxon>
        <taxon>Saccharomycotina</taxon>
        <taxon>Saccharomycetes</taxon>
        <taxon>Saccharomycodales</taxon>
        <taxon>Saccharomycodaceae</taxon>
        <taxon>Saccharomycodes</taxon>
    </lineage>
</organism>
<dbReference type="InterPro" id="IPR001128">
    <property type="entry name" value="Cyt_P450"/>
</dbReference>
<name>A0A376B6I0_9ASCO</name>
<dbReference type="VEuPathDB" id="FungiDB:SCODWIG_02049"/>
<dbReference type="Gene3D" id="1.10.630.10">
    <property type="entry name" value="Cytochrome P450"/>
    <property type="match status" value="1"/>
</dbReference>
<dbReference type="Pfam" id="PF00067">
    <property type="entry name" value="p450"/>
    <property type="match status" value="1"/>
</dbReference>
<proteinExistence type="inferred from homology"/>
<dbReference type="InterPro" id="IPR017972">
    <property type="entry name" value="Cyt_P450_CS"/>
</dbReference>
<comment type="cofactor">
    <cofactor evidence="1 5">
        <name>heme</name>
        <dbReference type="ChEBI" id="CHEBI:30413"/>
    </cofactor>
</comment>
<dbReference type="PRINTS" id="PR00465">
    <property type="entry name" value="EP450IV"/>
</dbReference>
<reference evidence="8" key="1">
    <citation type="submission" date="2018-06" db="EMBL/GenBank/DDBJ databases">
        <authorList>
            <person name="Guldener U."/>
        </authorList>
    </citation>
    <scope>NUCLEOTIDE SEQUENCE [LARGE SCALE GENOMIC DNA]</scope>
    <source>
        <strain evidence="8">UTAD17</strain>
    </source>
</reference>
<feature type="binding site" description="axial binding residue" evidence="5">
    <location>
        <position position="467"/>
    </location>
    <ligand>
        <name>heme</name>
        <dbReference type="ChEBI" id="CHEBI:30413"/>
    </ligand>
    <ligandPart>
        <name>Fe</name>
        <dbReference type="ChEBI" id="CHEBI:18248"/>
    </ligandPart>
</feature>
<evidence type="ECO:0008006" key="9">
    <source>
        <dbReference type="Google" id="ProtNLM"/>
    </source>
</evidence>
<dbReference type="PRINTS" id="PR00385">
    <property type="entry name" value="P450"/>
</dbReference>
<sequence length="559" mass="64370">MFFILFLLPFTLLVYNYIIYPLFLNPLIALHLPGPFHYKLSKLFILNKFRKEQGNLAIDDLHKKYGPIVQIAPNHVSFNNIEILKKIYLHGNYPKEYSNSSSSFSPDKTGFYSNFGNFGERNLFSTGNSKKHITLKKKLSKLYSKTFVISKQQDIQEKINNVVELILENRGEPINVYSLFSSMAMDVVSGFEFGYEGDNSTDFIKKSTHTSVGVNGRLESQYNVFQSFRDSSSMWFYVTCLPSLYEIMCKISGLDKSIQLGRDWIWEHLQKCIDNKNKNETTMINSLPESYTLPQIGSEIADHILAGHETTGITLSYICWELSRPSNIYLQQELIKELKENETLFTIENKINYAEIDKLPLLHAIIQEAGRLHAAIPGIEPRFVPSDKQLIINDGAIIIPSGTMVSCQPYSIHRNPKIFDPSGEYHVNSFYPERWLQFENETEAEYQKRIRNMERNMMNFGQGNRMCLGMHLALIEMKACLASIYGTSNNVHSKISPEWCPHIANDSKVAKMGYSDMPINSKASDNYDIYHKLSDIDKMRMADSYTTRPLFDECWLTFE</sequence>
<dbReference type="PROSITE" id="PS00086">
    <property type="entry name" value="CYTOCHROME_P450"/>
    <property type="match status" value="1"/>
</dbReference>
<dbReference type="PANTHER" id="PTHR24305">
    <property type="entry name" value="CYTOCHROME P450"/>
    <property type="match status" value="1"/>
</dbReference>
<keyword evidence="3 5" id="KW-0479">Metal-binding</keyword>
<dbReference type="GO" id="GO:0004497">
    <property type="term" value="F:monooxygenase activity"/>
    <property type="evidence" value="ECO:0007669"/>
    <property type="project" value="UniProtKB-KW"/>
</dbReference>
<gene>
    <name evidence="7" type="ORF">SCODWIG_02049</name>
</gene>
<evidence type="ECO:0000256" key="3">
    <source>
        <dbReference type="ARBA" id="ARBA00022723"/>
    </source>
</evidence>
<keyword evidence="8" id="KW-1185">Reference proteome</keyword>
<evidence type="ECO:0000256" key="1">
    <source>
        <dbReference type="ARBA" id="ARBA00001971"/>
    </source>
</evidence>
<dbReference type="GO" id="GO:0020037">
    <property type="term" value="F:heme binding"/>
    <property type="evidence" value="ECO:0007669"/>
    <property type="project" value="InterPro"/>
</dbReference>
<dbReference type="InterPro" id="IPR002403">
    <property type="entry name" value="Cyt_P450_E_grp-IV"/>
</dbReference>
<accession>A0A376B6I0</accession>
<evidence type="ECO:0000313" key="7">
    <source>
        <dbReference type="EMBL" id="SSD60288.1"/>
    </source>
</evidence>
<evidence type="ECO:0000256" key="5">
    <source>
        <dbReference type="PIRSR" id="PIRSR602403-1"/>
    </source>
</evidence>
<keyword evidence="4 5" id="KW-0408">Iron</keyword>
<keyword evidence="5 6" id="KW-0349">Heme</keyword>
<comment type="similarity">
    <text evidence="2 6">Belongs to the cytochrome P450 family.</text>
</comment>
<keyword evidence="6" id="KW-0503">Monooxygenase</keyword>
<dbReference type="InterPro" id="IPR050121">
    <property type="entry name" value="Cytochrome_P450_monoxygenase"/>
</dbReference>
<evidence type="ECO:0000256" key="2">
    <source>
        <dbReference type="ARBA" id="ARBA00010617"/>
    </source>
</evidence>
<dbReference type="EMBL" id="UFAJ01000317">
    <property type="protein sequence ID" value="SSD60288.1"/>
    <property type="molecule type" value="Genomic_DNA"/>
</dbReference>
<evidence type="ECO:0000256" key="4">
    <source>
        <dbReference type="ARBA" id="ARBA00023004"/>
    </source>
</evidence>
<dbReference type="GO" id="GO:0016705">
    <property type="term" value="F:oxidoreductase activity, acting on paired donors, with incorporation or reduction of molecular oxygen"/>
    <property type="evidence" value="ECO:0007669"/>
    <property type="project" value="InterPro"/>
</dbReference>
<dbReference type="InterPro" id="IPR036396">
    <property type="entry name" value="Cyt_P450_sf"/>
</dbReference>
<keyword evidence="6" id="KW-0560">Oxidoreductase</keyword>